<evidence type="ECO:0000259" key="5">
    <source>
        <dbReference type="Pfam" id="PF00149"/>
    </source>
</evidence>
<dbReference type="OrthoDB" id="651281at2"/>
<comment type="similarity">
    <text evidence="4">Belongs to the cyclic nucleotide phosphodiesterase class-III family.</text>
</comment>
<protein>
    <submittedName>
        <fullName evidence="6">Phosphodiesterase</fullName>
    </submittedName>
</protein>
<dbReference type="Proteomes" id="UP000229498">
    <property type="component" value="Unassembled WGS sequence"/>
</dbReference>
<reference evidence="6 7" key="1">
    <citation type="submission" date="2017-11" db="EMBL/GenBank/DDBJ databases">
        <title>Draft genome sequence of Rhizobiales bacterium SY3-13.</title>
        <authorList>
            <person name="Sun C."/>
        </authorList>
    </citation>
    <scope>NUCLEOTIDE SEQUENCE [LARGE SCALE GENOMIC DNA]</scope>
    <source>
        <strain evidence="6 7">SY3-13</strain>
    </source>
</reference>
<dbReference type="RefSeq" id="WP_109794453.1">
    <property type="nucleotide sequence ID" value="NZ_PHIG01000004.1"/>
</dbReference>
<dbReference type="AlphaFoldDB" id="A0A2M9G7C9"/>
<keyword evidence="3" id="KW-0408">Iron</keyword>
<dbReference type="Gene3D" id="3.60.21.40">
    <property type="entry name" value="GpdQ, catalytic alpha/beta sandwich domain"/>
    <property type="match status" value="1"/>
</dbReference>
<organism evidence="6 7">
    <name type="scientific">Minwuia thermotolerans</name>
    <dbReference type="NCBI Taxonomy" id="2056226"/>
    <lineage>
        <taxon>Bacteria</taxon>
        <taxon>Pseudomonadati</taxon>
        <taxon>Pseudomonadota</taxon>
        <taxon>Alphaproteobacteria</taxon>
        <taxon>Minwuiales</taxon>
        <taxon>Minwuiaceae</taxon>
        <taxon>Minwuia</taxon>
    </lineage>
</organism>
<comment type="caution">
    <text evidence="6">The sequence shown here is derived from an EMBL/GenBank/DDBJ whole genome shotgun (WGS) entry which is preliminary data.</text>
</comment>
<dbReference type="EMBL" id="PHIG01000004">
    <property type="protein sequence ID" value="PJK31628.1"/>
    <property type="molecule type" value="Genomic_DNA"/>
</dbReference>
<keyword evidence="7" id="KW-1185">Reference proteome</keyword>
<evidence type="ECO:0000256" key="3">
    <source>
        <dbReference type="ARBA" id="ARBA00023004"/>
    </source>
</evidence>
<accession>A0A2M9G7C9</accession>
<dbReference type="PANTHER" id="PTHR42988:SF2">
    <property type="entry name" value="CYCLIC NUCLEOTIDE PHOSPHODIESTERASE CBUA0032-RELATED"/>
    <property type="match status" value="1"/>
</dbReference>
<dbReference type="SUPFAM" id="SSF56300">
    <property type="entry name" value="Metallo-dependent phosphatases"/>
    <property type="match status" value="1"/>
</dbReference>
<evidence type="ECO:0000256" key="4">
    <source>
        <dbReference type="ARBA" id="ARBA00025742"/>
    </source>
</evidence>
<gene>
    <name evidence="6" type="ORF">CVT23_00825</name>
</gene>
<dbReference type="CDD" id="cd07402">
    <property type="entry name" value="MPP_GpdQ"/>
    <property type="match status" value="1"/>
</dbReference>
<name>A0A2M9G7C9_9PROT</name>
<evidence type="ECO:0000256" key="2">
    <source>
        <dbReference type="ARBA" id="ARBA00022801"/>
    </source>
</evidence>
<dbReference type="Gene3D" id="3.30.750.180">
    <property type="entry name" value="GpdQ, beta-strand dimerisation domain"/>
    <property type="match status" value="1"/>
</dbReference>
<dbReference type="InterPro" id="IPR042281">
    <property type="entry name" value="GpdQ_beta-strand"/>
</dbReference>
<dbReference type="GO" id="GO:0004112">
    <property type="term" value="F:cyclic-nucleotide phosphodiesterase activity"/>
    <property type="evidence" value="ECO:0007669"/>
    <property type="project" value="InterPro"/>
</dbReference>
<dbReference type="InterPro" id="IPR029052">
    <property type="entry name" value="Metallo-depent_PP-like"/>
</dbReference>
<evidence type="ECO:0000313" key="7">
    <source>
        <dbReference type="Proteomes" id="UP000229498"/>
    </source>
</evidence>
<dbReference type="Pfam" id="PF00149">
    <property type="entry name" value="Metallophos"/>
    <property type="match status" value="1"/>
</dbReference>
<evidence type="ECO:0000256" key="1">
    <source>
        <dbReference type="ARBA" id="ARBA00022723"/>
    </source>
</evidence>
<sequence length="268" mass="29639">MSMIVQISDLHVSDPDSPSDRIVRQADRLARAVAWINRLRPQPDLVLASGDLVDQCRRSEYERLKAELADLRAPIRLMVGNHDDRDHLRAVFDDHDYLPDGPFVHYTVDHLDVRVIALDSQIPGEIGGELCARRLAWLEARLAEETAKPTIVALHHPPFPGGIEKMDAHSLIRGGPALESLLARAGQVVRVVAGHVHRPFTAMFGGRLAMTCPSTSHQIAFDIERQDGVAIMDEPAQALLHLYRPASGLVTHLLPIGDHPVLVDVKLD</sequence>
<dbReference type="GO" id="GO:0046872">
    <property type="term" value="F:metal ion binding"/>
    <property type="evidence" value="ECO:0007669"/>
    <property type="project" value="UniProtKB-KW"/>
</dbReference>
<dbReference type="InterPro" id="IPR042283">
    <property type="entry name" value="GpdQ_catalytic"/>
</dbReference>
<evidence type="ECO:0000313" key="6">
    <source>
        <dbReference type="EMBL" id="PJK31628.1"/>
    </source>
</evidence>
<keyword evidence="1" id="KW-0479">Metal-binding</keyword>
<dbReference type="InterPro" id="IPR026575">
    <property type="entry name" value="GpdQ/CpdA-like"/>
</dbReference>
<dbReference type="PANTHER" id="PTHR42988">
    <property type="entry name" value="PHOSPHOHYDROLASE"/>
    <property type="match status" value="1"/>
</dbReference>
<dbReference type="InterPro" id="IPR050884">
    <property type="entry name" value="CNP_phosphodiesterase-III"/>
</dbReference>
<keyword evidence="2" id="KW-0378">Hydrolase</keyword>
<dbReference type="InterPro" id="IPR004843">
    <property type="entry name" value="Calcineurin-like_PHP"/>
</dbReference>
<feature type="domain" description="Calcineurin-like phosphoesterase" evidence="5">
    <location>
        <begin position="4"/>
        <end position="199"/>
    </location>
</feature>
<proteinExistence type="inferred from homology"/>